<feature type="transmembrane region" description="Helical" evidence="7">
    <location>
        <begin position="254"/>
        <end position="279"/>
    </location>
</feature>
<evidence type="ECO:0000313" key="10">
    <source>
        <dbReference type="Proteomes" id="UP001303473"/>
    </source>
</evidence>
<evidence type="ECO:0000313" key="9">
    <source>
        <dbReference type="EMBL" id="KAK3934314.1"/>
    </source>
</evidence>
<sequence>MASGWLGAYPPPPGVTPNFDDPPSQIPGGIALHTVCLTLVTAAVAMRVYTRTRITRTKLGIDDYFCILSYFLTVAFSGLMIKCFTLGIGRHIWDEPAPWLFEALKYFTIASYIYLVLATTIKLTFLFFYYRLFSLQTKTRFFITFGIVFVACLNTALFFATVFECSPIQRQWNATVPGRCINPVILPYLSGASSSATDLYVLILPVRLLCGLNVELKRKLKILVVFAVGLFACVASLVRLGMTPILQSDFDATWNIATIGLWATLEVNVGIICSCVMLLPAFLDHHLPASIHASLSRLWSYTVSLIPRGSKDSETPSFVNPGGRNHHHAWPGYKHQLSSESQPKDLAKLHSLQTHNLVLEENPLPTTRNRDIPADAAPSSYDVEAAQVKSG</sequence>
<dbReference type="Pfam" id="PF20684">
    <property type="entry name" value="Fung_rhodopsin"/>
    <property type="match status" value="1"/>
</dbReference>
<keyword evidence="4 7" id="KW-0472">Membrane</keyword>
<feature type="region of interest" description="Disordered" evidence="6">
    <location>
        <begin position="358"/>
        <end position="391"/>
    </location>
</feature>
<evidence type="ECO:0000259" key="8">
    <source>
        <dbReference type="Pfam" id="PF20684"/>
    </source>
</evidence>
<dbReference type="PANTHER" id="PTHR33048">
    <property type="entry name" value="PTH11-LIKE INTEGRAL MEMBRANE PROTEIN (AFU_ORTHOLOGUE AFUA_5G11245)"/>
    <property type="match status" value="1"/>
</dbReference>
<dbReference type="PANTHER" id="PTHR33048:SF158">
    <property type="entry name" value="MEMBRANE PROTEIN PTH11-LIKE, PUTATIVE-RELATED"/>
    <property type="match status" value="1"/>
</dbReference>
<dbReference type="AlphaFoldDB" id="A0AAN6MVY4"/>
<keyword evidence="3 7" id="KW-1133">Transmembrane helix</keyword>
<feature type="transmembrane region" description="Helical" evidence="7">
    <location>
        <begin position="222"/>
        <end position="242"/>
    </location>
</feature>
<dbReference type="InterPro" id="IPR049326">
    <property type="entry name" value="Rhodopsin_dom_fungi"/>
</dbReference>
<keyword evidence="2 7" id="KW-0812">Transmembrane</keyword>
<evidence type="ECO:0000256" key="6">
    <source>
        <dbReference type="SAM" id="MobiDB-lite"/>
    </source>
</evidence>
<dbReference type="InterPro" id="IPR052337">
    <property type="entry name" value="SAT4-like"/>
</dbReference>
<dbReference type="GO" id="GO:0016020">
    <property type="term" value="C:membrane"/>
    <property type="evidence" value="ECO:0007669"/>
    <property type="project" value="UniProtKB-SubCell"/>
</dbReference>
<proteinExistence type="inferred from homology"/>
<comment type="similarity">
    <text evidence="5">Belongs to the SAT4 family.</text>
</comment>
<feature type="transmembrane region" description="Helical" evidence="7">
    <location>
        <begin position="109"/>
        <end position="129"/>
    </location>
</feature>
<reference evidence="10" key="1">
    <citation type="journal article" date="2023" name="Mol. Phylogenet. Evol.">
        <title>Genome-scale phylogeny and comparative genomics of the fungal order Sordariales.</title>
        <authorList>
            <person name="Hensen N."/>
            <person name="Bonometti L."/>
            <person name="Westerberg I."/>
            <person name="Brannstrom I.O."/>
            <person name="Guillou S."/>
            <person name="Cros-Aarteil S."/>
            <person name="Calhoun S."/>
            <person name="Haridas S."/>
            <person name="Kuo A."/>
            <person name="Mondo S."/>
            <person name="Pangilinan J."/>
            <person name="Riley R."/>
            <person name="LaButti K."/>
            <person name="Andreopoulos B."/>
            <person name="Lipzen A."/>
            <person name="Chen C."/>
            <person name="Yan M."/>
            <person name="Daum C."/>
            <person name="Ng V."/>
            <person name="Clum A."/>
            <person name="Steindorff A."/>
            <person name="Ohm R.A."/>
            <person name="Martin F."/>
            <person name="Silar P."/>
            <person name="Natvig D.O."/>
            <person name="Lalanne C."/>
            <person name="Gautier V."/>
            <person name="Ament-Velasquez S.L."/>
            <person name="Kruys A."/>
            <person name="Hutchinson M.I."/>
            <person name="Powell A.J."/>
            <person name="Barry K."/>
            <person name="Miller A.N."/>
            <person name="Grigoriev I.V."/>
            <person name="Debuchy R."/>
            <person name="Gladieux P."/>
            <person name="Hiltunen Thoren M."/>
            <person name="Johannesson H."/>
        </authorList>
    </citation>
    <scope>NUCLEOTIDE SEQUENCE [LARGE SCALE GENOMIC DNA]</scope>
    <source>
        <strain evidence="10">CBS 340.73</strain>
    </source>
</reference>
<accession>A0AAN6MVY4</accession>
<gene>
    <name evidence="9" type="ORF">QBC46DRAFT_400152</name>
</gene>
<feature type="region of interest" description="Disordered" evidence="6">
    <location>
        <begin position="311"/>
        <end position="337"/>
    </location>
</feature>
<dbReference type="Proteomes" id="UP001303473">
    <property type="component" value="Unassembled WGS sequence"/>
</dbReference>
<evidence type="ECO:0000256" key="2">
    <source>
        <dbReference type="ARBA" id="ARBA00022692"/>
    </source>
</evidence>
<dbReference type="EMBL" id="MU854004">
    <property type="protein sequence ID" value="KAK3934314.1"/>
    <property type="molecule type" value="Genomic_DNA"/>
</dbReference>
<evidence type="ECO:0000256" key="3">
    <source>
        <dbReference type="ARBA" id="ARBA00022989"/>
    </source>
</evidence>
<evidence type="ECO:0000256" key="5">
    <source>
        <dbReference type="ARBA" id="ARBA00038359"/>
    </source>
</evidence>
<feature type="domain" description="Rhodopsin" evidence="8">
    <location>
        <begin position="46"/>
        <end position="280"/>
    </location>
</feature>
<comment type="subcellular location">
    <subcellularLocation>
        <location evidence="1">Membrane</location>
        <topology evidence="1">Multi-pass membrane protein</topology>
    </subcellularLocation>
</comment>
<comment type="caution">
    <text evidence="9">The sequence shown here is derived from an EMBL/GenBank/DDBJ whole genome shotgun (WGS) entry which is preliminary data.</text>
</comment>
<protein>
    <recommendedName>
        <fullName evidence="8">Rhodopsin domain-containing protein</fullName>
    </recommendedName>
</protein>
<feature type="transmembrane region" description="Helical" evidence="7">
    <location>
        <begin position="67"/>
        <end position="89"/>
    </location>
</feature>
<feature type="transmembrane region" description="Helical" evidence="7">
    <location>
        <begin position="185"/>
        <end position="210"/>
    </location>
</feature>
<feature type="transmembrane region" description="Helical" evidence="7">
    <location>
        <begin position="26"/>
        <end position="46"/>
    </location>
</feature>
<feature type="transmembrane region" description="Helical" evidence="7">
    <location>
        <begin position="141"/>
        <end position="163"/>
    </location>
</feature>
<organism evidence="9 10">
    <name type="scientific">Diplogelasinospora grovesii</name>
    <dbReference type="NCBI Taxonomy" id="303347"/>
    <lineage>
        <taxon>Eukaryota</taxon>
        <taxon>Fungi</taxon>
        <taxon>Dikarya</taxon>
        <taxon>Ascomycota</taxon>
        <taxon>Pezizomycotina</taxon>
        <taxon>Sordariomycetes</taxon>
        <taxon>Sordariomycetidae</taxon>
        <taxon>Sordariales</taxon>
        <taxon>Diplogelasinosporaceae</taxon>
        <taxon>Diplogelasinospora</taxon>
    </lineage>
</organism>
<evidence type="ECO:0000256" key="7">
    <source>
        <dbReference type="SAM" id="Phobius"/>
    </source>
</evidence>
<evidence type="ECO:0000256" key="4">
    <source>
        <dbReference type="ARBA" id="ARBA00023136"/>
    </source>
</evidence>
<name>A0AAN6MVY4_9PEZI</name>
<keyword evidence="10" id="KW-1185">Reference proteome</keyword>
<evidence type="ECO:0000256" key="1">
    <source>
        <dbReference type="ARBA" id="ARBA00004141"/>
    </source>
</evidence>